<keyword evidence="2" id="KW-1185">Reference proteome</keyword>
<sequence>MLYVHGIGSETRNSLFHLHNGRDMVMVTTCKHGKSWRELQDNRCDEDNREYD</sequence>
<dbReference type="EMBL" id="LSRL02001094">
    <property type="protein sequence ID" value="TDG39381.1"/>
    <property type="molecule type" value="Genomic_DNA"/>
</dbReference>
<evidence type="ECO:0000313" key="1">
    <source>
        <dbReference type="EMBL" id="TDG39381.1"/>
    </source>
</evidence>
<comment type="caution">
    <text evidence="1">The sequence shown here is derived from an EMBL/GenBank/DDBJ whole genome shotgun (WGS) entry which is preliminary data.</text>
</comment>
<gene>
    <name evidence="1" type="ORF">AWZ03_014198</name>
</gene>
<evidence type="ECO:0000313" key="2">
    <source>
        <dbReference type="Proteomes" id="UP000295192"/>
    </source>
</evidence>
<dbReference type="Proteomes" id="UP000295192">
    <property type="component" value="Unassembled WGS sequence"/>
</dbReference>
<organism evidence="1 2">
    <name type="scientific">Drosophila navojoa</name>
    <name type="common">Fruit fly</name>
    <dbReference type="NCBI Taxonomy" id="7232"/>
    <lineage>
        <taxon>Eukaryota</taxon>
        <taxon>Metazoa</taxon>
        <taxon>Ecdysozoa</taxon>
        <taxon>Arthropoda</taxon>
        <taxon>Hexapoda</taxon>
        <taxon>Insecta</taxon>
        <taxon>Pterygota</taxon>
        <taxon>Neoptera</taxon>
        <taxon>Endopterygota</taxon>
        <taxon>Diptera</taxon>
        <taxon>Brachycera</taxon>
        <taxon>Muscomorpha</taxon>
        <taxon>Ephydroidea</taxon>
        <taxon>Drosophilidae</taxon>
        <taxon>Drosophila</taxon>
    </lineage>
</organism>
<protein>
    <submittedName>
        <fullName evidence="1">Uncharacterized protein</fullName>
    </submittedName>
</protein>
<dbReference type="OMA" id="MAFYVHG"/>
<reference evidence="1 2" key="1">
    <citation type="journal article" date="2019" name="J. Hered.">
        <title>An Improved Genome Assembly for Drosophila navojoa, the Basal Species in the mojavensis Cluster.</title>
        <authorList>
            <person name="Vanderlinde T."/>
            <person name="Dupim E.G."/>
            <person name="Nazario-Yepiz N.O."/>
            <person name="Carvalho A.B."/>
        </authorList>
    </citation>
    <scope>NUCLEOTIDE SEQUENCE [LARGE SCALE GENOMIC DNA]</scope>
    <source>
        <strain evidence="1">Navoj_Jal97</strain>
        <tissue evidence="1">Whole organism</tissue>
    </source>
</reference>
<proteinExistence type="predicted"/>
<feature type="non-terminal residue" evidence="1">
    <location>
        <position position="52"/>
    </location>
</feature>
<dbReference type="STRING" id="7232.A0A484AUV2"/>
<accession>A0A484AUV2</accession>
<dbReference type="AlphaFoldDB" id="A0A484AUV2"/>
<name>A0A484AUV2_DRONA</name>